<dbReference type="RefSeq" id="WP_184675083.1">
    <property type="nucleotide sequence ID" value="NZ_BAABAI010000021.1"/>
</dbReference>
<protein>
    <recommendedName>
        <fullName evidence="3">SIMPL domain-containing protein</fullName>
    </recommendedName>
</protein>
<dbReference type="EMBL" id="JACHJS010000001">
    <property type="protein sequence ID" value="MBB4969419.1"/>
    <property type="molecule type" value="Genomic_DNA"/>
</dbReference>
<keyword evidence="2" id="KW-1185">Reference proteome</keyword>
<accession>A0A7W7TA92</accession>
<reference evidence="1 2" key="1">
    <citation type="submission" date="2020-08" db="EMBL/GenBank/DDBJ databases">
        <title>Sequencing the genomes of 1000 actinobacteria strains.</title>
        <authorList>
            <person name="Klenk H.-P."/>
        </authorList>
    </citation>
    <scope>NUCLEOTIDE SEQUENCE [LARGE SCALE GENOMIC DNA]</scope>
    <source>
        <strain evidence="1 2">DSM 45084</strain>
    </source>
</reference>
<dbReference type="Gene3D" id="3.30.70.2970">
    <property type="entry name" value="Protein of unknown function (DUF541), domain 2"/>
    <property type="match status" value="1"/>
</dbReference>
<dbReference type="Pfam" id="PF04402">
    <property type="entry name" value="SIMPL"/>
    <property type="match status" value="1"/>
</dbReference>
<dbReference type="InterPro" id="IPR052022">
    <property type="entry name" value="26kDa_periplasmic_antigen"/>
</dbReference>
<dbReference type="AlphaFoldDB" id="A0A7W7TA92"/>
<dbReference type="Gene3D" id="3.30.110.170">
    <property type="entry name" value="Protein of unknown function (DUF541), domain 1"/>
    <property type="match status" value="1"/>
</dbReference>
<dbReference type="Proteomes" id="UP000542674">
    <property type="component" value="Unassembled WGS sequence"/>
</dbReference>
<gene>
    <name evidence="1" type="ORF">F4559_006778</name>
</gene>
<dbReference type="GO" id="GO:0006974">
    <property type="term" value="P:DNA damage response"/>
    <property type="evidence" value="ECO:0007669"/>
    <property type="project" value="TreeGrafter"/>
</dbReference>
<proteinExistence type="predicted"/>
<dbReference type="PANTHER" id="PTHR34387:SF1">
    <property type="entry name" value="PERIPLASMIC IMMUNOGENIC PROTEIN"/>
    <property type="match status" value="1"/>
</dbReference>
<name>A0A7W7TA92_9PSEU</name>
<evidence type="ECO:0000313" key="1">
    <source>
        <dbReference type="EMBL" id="MBB4969419.1"/>
    </source>
</evidence>
<dbReference type="PANTHER" id="PTHR34387">
    <property type="entry name" value="SLR1258 PROTEIN"/>
    <property type="match status" value="1"/>
</dbReference>
<sequence>MADVVTKGVGKVERTADRAEVTVSFETTGSSRAEAVDALTRRVAEVEALLARTSVDVRSRRLDVHTNWHRNRRSGARAMQQYLLRVDDLALLDELLGALVAAEPAWLNGPNWQLRDDADAVREAQREAVADARRRAAGYADALGARLGALQKLTDGDAETWGNERVAFAGYGGSPGTPQVDQLNLTAQEITVAVRCTAAWTLLD</sequence>
<dbReference type="InterPro" id="IPR007497">
    <property type="entry name" value="SIMPL/DUF541"/>
</dbReference>
<evidence type="ECO:0000313" key="2">
    <source>
        <dbReference type="Proteomes" id="UP000542674"/>
    </source>
</evidence>
<comment type="caution">
    <text evidence="1">The sequence shown here is derived from an EMBL/GenBank/DDBJ whole genome shotgun (WGS) entry which is preliminary data.</text>
</comment>
<evidence type="ECO:0008006" key="3">
    <source>
        <dbReference type="Google" id="ProtNLM"/>
    </source>
</evidence>
<organism evidence="1 2">
    <name type="scientific">Saccharothrix violaceirubra</name>
    <dbReference type="NCBI Taxonomy" id="413306"/>
    <lineage>
        <taxon>Bacteria</taxon>
        <taxon>Bacillati</taxon>
        <taxon>Actinomycetota</taxon>
        <taxon>Actinomycetes</taxon>
        <taxon>Pseudonocardiales</taxon>
        <taxon>Pseudonocardiaceae</taxon>
        <taxon>Saccharothrix</taxon>
    </lineage>
</organism>